<sequence length="253" mass="27980">MNHRPSSNCKSGMAAFTTFLPLTHPIPLRPSVTSAGRPSHLKQLGPAPHRRAHFASLDSQASAPKTAGKGVTLSYSTMKTRTRKGRTSRTKLTTTLATIDMPKEDRADDEQVGVWLVATRAKGGLLLRGRAKGWLKRMCDRCGNSFEELADGTFDVLLNEGEEEVDESLFEDVQTVESDEIEMSRHVRDALYLGLKSRAICNEQCGGVSVQNGEQWSVFKSGDQRIDAEETIGDRSAGDRLMEMKRKLEERGL</sequence>
<dbReference type="InterPro" id="IPR003772">
    <property type="entry name" value="YceD"/>
</dbReference>
<dbReference type="Pfam" id="PF02620">
    <property type="entry name" value="YceD"/>
    <property type="match status" value="1"/>
</dbReference>
<proteinExistence type="predicted"/>
<dbReference type="EMBL" id="NBIV01000009">
    <property type="protein sequence ID" value="PXF49084.1"/>
    <property type="molecule type" value="Genomic_DNA"/>
</dbReference>
<dbReference type="AlphaFoldDB" id="A0A2V3J3X7"/>
<dbReference type="Proteomes" id="UP000247409">
    <property type="component" value="Unassembled WGS sequence"/>
</dbReference>
<accession>A0A2V3J3X7</accession>
<comment type="caution">
    <text evidence="1">The sequence shown here is derived from an EMBL/GenBank/DDBJ whole genome shotgun (WGS) entry which is preliminary data.</text>
</comment>
<evidence type="ECO:0000313" key="1">
    <source>
        <dbReference type="EMBL" id="PXF49084.1"/>
    </source>
</evidence>
<dbReference type="OrthoDB" id="10504395at2759"/>
<keyword evidence="2" id="KW-1185">Reference proteome</keyword>
<evidence type="ECO:0000313" key="2">
    <source>
        <dbReference type="Proteomes" id="UP000247409"/>
    </source>
</evidence>
<name>A0A2V3J3X7_9FLOR</name>
<organism evidence="1 2">
    <name type="scientific">Gracilariopsis chorda</name>
    <dbReference type="NCBI Taxonomy" id="448386"/>
    <lineage>
        <taxon>Eukaryota</taxon>
        <taxon>Rhodophyta</taxon>
        <taxon>Florideophyceae</taxon>
        <taxon>Rhodymeniophycidae</taxon>
        <taxon>Gracilariales</taxon>
        <taxon>Gracilariaceae</taxon>
        <taxon>Gracilariopsis</taxon>
    </lineage>
</organism>
<protein>
    <submittedName>
        <fullName evidence="1">Uncharacterized protein</fullName>
    </submittedName>
</protein>
<reference evidence="1 2" key="1">
    <citation type="journal article" date="2018" name="Mol. Biol. Evol.">
        <title>Analysis of the draft genome of the red seaweed Gracilariopsis chorda provides insights into genome size evolution in Rhodophyta.</title>
        <authorList>
            <person name="Lee J."/>
            <person name="Yang E.C."/>
            <person name="Graf L."/>
            <person name="Yang J.H."/>
            <person name="Qiu H."/>
            <person name="Zel Zion U."/>
            <person name="Chan C.X."/>
            <person name="Stephens T.G."/>
            <person name="Weber A.P.M."/>
            <person name="Boo G.H."/>
            <person name="Boo S.M."/>
            <person name="Kim K.M."/>
            <person name="Shin Y."/>
            <person name="Jung M."/>
            <person name="Lee S.J."/>
            <person name="Yim H.S."/>
            <person name="Lee J.H."/>
            <person name="Bhattacharya D."/>
            <person name="Yoon H.S."/>
        </authorList>
    </citation>
    <scope>NUCLEOTIDE SEQUENCE [LARGE SCALE GENOMIC DNA]</scope>
    <source>
        <strain evidence="1 2">SKKU-2015</strain>
        <tissue evidence="1">Whole body</tissue>
    </source>
</reference>
<gene>
    <name evidence="1" type="ORF">BWQ96_01222</name>
</gene>